<evidence type="ECO:0000256" key="5">
    <source>
        <dbReference type="ARBA" id="ARBA00022448"/>
    </source>
</evidence>
<dbReference type="InterPro" id="IPR006419">
    <property type="entry name" value="NMN_transpt_PnuC"/>
</dbReference>
<feature type="transmembrane region" description="Helical" evidence="10">
    <location>
        <begin position="210"/>
        <end position="227"/>
    </location>
</feature>
<accession>A0A2H9VQ55</accession>
<comment type="caution">
    <text evidence="11">The sequence shown here is derived from an EMBL/GenBank/DDBJ whole genome shotgun (WGS) entry which is preliminary data.</text>
</comment>
<keyword evidence="6" id="KW-1003">Cell membrane</keyword>
<comment type="subcellular location">
    <subcellularLocation>
        <location evidence="2">Cell membrane</location>
        <topology evidence="2">Multi-pass membrane protein</topology>
    </subcellularLocation>
</comment>
<keyword evidence="9 10" id="KW-0472">Membrane</keyword>
<evidence type="ECO:0000256" key="2">
    <source>
        <dbReference type="ARBA" id="ARBA00004651"/>
    </source>
</evidence>
<evidence type="ECO:0000256" key="10">
    <source>
        <dbReference type="SAM" id="Phobius"/>
    </source>
</evidence>
<feature type="transmembrane region" description="Helical" evidence="10">
    <location>
        <begin position="75"/>
        <end position="92"/>
    </location>
</feature>
<evidence type="ECO:0000256" key="1">
    <source>
        <dbReference type="ARBA" id="ARBA00002672"/>
    </source>
</evidence>
<proteinExistence type="inferred from homology"/>
<reference evidence="11 12" key="1">
    <citation type="submission" date="2017-11" db="EMBL/GenBank/DDBJ databases">
        <title>Genomic Encyclopedia of Archaeal and Bacterial Type Strains, Phase II (KMG-II): From Individual Species to Whole Genera.</title>
        <authorList>
            <person name="Goeker M."/>
        </authorList>
    </citation>
    <scope>NUCLEOTIDE SEQUENCE [LARGE SCALE GENOMIC DNA]</scope>
    <source>
        <strain evidence="11 12">DSM 28175</strain>
    </source>
</reference>
<feature type="transmembrane region" description="Helical" evidence="10">
    <location>
        <begin position="137"/>
        <end position="155"/>
    </location>
</feature>
<dbReference type="NCBIfam" id="TIGR01528">
    <property type="entry name" value="NMN_trans_PnuC"/>
    <property type="match status" value="1"/>
</dbReference>
<comment type="similarity">
    <text evidence="3">Belongs to the nicotinamide ribonucleoside (NR) uptake permease (TC 4.B.1) family.</text>
</comment>
<evidence type="ECO:0000256" key="4">
    <source>
        <dbReference type="ARBA" id="ARBA00017522"/>
    </source>
</evidence>
<dbReference type="PANTHER" id="PTHR36122:SF2">
    <property type="entry name" value="NICOTINAMIDE RIBOSIDE TRANSPORTER PNUC"/>
    <property type="match status" value="1"/>
</dbReference>
<dbReference type="GO" id="GO:0005886">
    <property type="term" value="C:plasma membrane"/>
    <property type="evidence" value="ECO:0007669"/>
    <property type="project" value="UniProtKB-SubCell"/>
</dbReference>
<comment type="function">
    <text evidence="1">Required for nicotinamide riboside transport across the inner membrane.</text>
</comment>
<gene>
    <name evidence="11" type="ORF">CLV57_3615</name>
</gene>
<keyword evidence="12" id="KW-1185">Reference proteome</keyword>
<evidence type="ECO:0000256" key="9">
    <source>
        <dbReference type="ARBA" id="ARBA00023136"/>
    </source>
</evidence>
<dbReference type="GO" id="GO:0034257">
    <property type="term" value="F:nicotinamide riboside transmembrane transporter activity"/>
    <property type="evidence" value="ECO:0007669"/>
    <property type="project" value="InterPro"/>
</dbReference>
<keyword evidence="7 10" id="KW-0812">Transmembrane</keyword>
<organism evidence="11 12">
    <name type="scientific">Mucilaginibacter auburnensis</name>
    <dbReference type="NCBI Taxonomy" id="1457233"/>
    <lineage>
        <taxon>Bacteria</taxon>
        <taxon>Pseudomonadati</taxon>
        <taxon>Bacteroidota</taxon>
        <taxon>Sphingobacteriia</taxon>
        <taxon>Sphingobacteriales</taxon>
        <taxon>Sphingobacteriaceae</taxon>
        <taxon>Mucilaginibacter</taxon>
    </lineage>
</organism>
<dbReference type="Pfam" id="PF04973">
    <property type="entry name" value="NMN_transporter"/>
    <property type="match status" value="1"/>
</dbReference>
<feature type="transmembrane region" description="Helical" evidence="10">
    <location>
        <begin position="98"/>
        <end position="116"/>
    </location>
</feature>
<evidence type="ECO:0000256" key="7">
    <source>
        <dbReference type="ARBA" id="ARBA00022692"/>
    </source>
</evidence>
<keyword evidence="5" id="KW-0813">Transport</keyword>
<feature type="transmembrane region" description="Helical" evidence="10">
    <location>
        <begin position="188"/>
        <end position="204"/>
    </location>
</feature>
<dbReference type="EMBL" id="PGFJ01000002">
    <property type="protein sequence ID" value="PJJ80464.1"/>
    <property type="molecule type" value="Genomic_DNA"/>
</dbReference>
<evidence type="ECO:0000256" key="3">
    <source>
        <dbReference type="ARBA" id="ARBA00006669"/>
    </source>
</evidence>
<sequence length="240" mass="27830">MNDSEESYKSCYTKRLVSKAYKILHFVQNDKYSIGMDIQHWINLFKEQIKQTSLLEWASVSFGIAEVLLAKVNNVLLYPAGIIGILLGSYIMLDVGLYAETLLNGYYLVMSIYGWWYWIKKRNEPPVKISANTRRDWIITLSIVFVGWGVLYVLLKNFTDSTVPIWDAWVSSTAWAGMWLLAKRKLENWVLLNVSNLFAIPLLWHKQLVMFSVLTLFLFIVAIFGFIEWRGILKKDKAAV</sequence>
<name>A0A2H9VQ55_9SPHI</name>
<dbReference type="AlphaFoldDB" id="A0A2H9VQ55"/>
<evidence type="ECO:0000256" key="6">
    <source>
        <dbReference type="ARBA" id="ARBA00022475"/>
    </source>
</evidence>
<keyword evidence="8 10" id="KW-1133">Transmembrane helix</keyword>
<evidence type="ECO:0000313" key="11">
    <source>
        <dbReference type="EMBL" id="PJJ80464.1"/>
    </source>
</evidence>
<dbReference type="PANTHER" id="PTHR36122">
    <property type="entry name" value="NICOTINAMIDE RIBOSIDE TRANSPORTER PNUC"/>
    <property type="match status" value="1"/>
</dbReference>
<dbReference type="Proteomes" id="UP000242687">
    <property type="component" value="Unassembled WGS sequence"/>
</dbReference>
<feature type="transmembrane region" description="Helical" evidence="10">
    <location>
        <begin position="161"/>
        <end position="181"/>
    </location>
</feature>
<evidence type="ECO:0000313" key="12">
    <source>
        <dbReference type="Proteomes" id="UP000242687"/>
    </source>
</evidence>
<protein>
    <recommendedName>
        <fullName evidence="4">Nicotinamide riboside transporter PnuC</fullName>
    </recommendedName>
</protein>
<evidence type="ECO:0000256" key="8">
    <source>
        <dbReference type="ARBA" id="ARBA00022989"/>
    </source>
</evidence>